<comment type="caution">
    <text evidence="1">The sequence shown here is derived from an EMBL/GenBank/DDBJ whole genome shotgun (WGS) entry which is preliminary data.</text>
</comment>
<gene>
    <name evidence="1" type="ORF">GGQ86_002376</name>
</gene>
<sequence length="67" mass="8089">MLERRWGQEDKFLFREHGKDIPQFSYMPVSNDVYFSEPQMQVAFSIHLLLQGWMIDVGIFTYSERSR</sequence>
<dbReference type="RefSeq" id="WP_281804402.1">
    <property type="nucleotide sequence ID" value="NZ_BSDO01000001.1"/>
</dbReference>
<proteinExistence type="predicted"/>
<reference evidence="1 2" key="1">
    <citation type="submission" date="2023-07" db="EMBL/GenBank/DDBJ databases">
        <title>Genomic Encyclopedia of Type Strains, Phase IV (KMG-IV): sequencing the most valuable type-strain genomes for metagenomic binning, comparative biology and taxonomic classification.</title>
        <authorList>
            <person name="Goeker M."/>
        </authorList>
    </citation>
    <scope>NUCLEOTIDE SEQUENCE [LARGE SCALE GENOMIC DNA]</scope>
    <source>
        <strain evidence="1 2">DSM 338</strain>
    </source>
</reference>
<dbReference type="GeneID" id="95760805"/>
<keyword evidence="2" id="KW-1185">Reference proteome</keyword>
<evidence type="ECO:0000313" key="1">
    <source>
        <dbReference type="EMBL" id="MDR6333906.1"/>
    </source>
</evidence>
<evidence type="ECO:0000313" key="2">
    <source>
        <dbReference type="Proteomes" id="UP001245370"/>
    </source>
</evidence>
<protein>
    <submittedName>
        <fullName evidence="1">Uncharacterized protein</fullName>
    </submittedName>
</protein>
<name>A0ABU1KJV2_XANFL</name>
<dbReference type="Proteomes" id="UP001245370">
    <property type="component" value="Unassembled WGS sequence"/>
</dbReference>
<accession>A0ABU1KJV2</accession>
<organism evidence="1 2">
    <name type="scientific">Xanthobacter flavus</name>
    <dbReference type="NCBI Taxonomy" id="281"/>
    <lineage>
        <taxon>Bacteria</taxon>
        <taxon>Pseudomonadati</taxon>
        <taxon>Pseudomonadota</taxon>
        <taxon>Alphaproteobacteria</taxon>
        <taxon>Hyphomicrobiales</taxon>
        <taxon>Xanthobacteraceae</taxon>
        <taxon>Xanthobacter</taxon>
    </lineage>
</organism>
<dbReference type="EMBL" id="JAVDPY010000003">
    <property type="protein sequence ID" value="MDR6333906.1"/>
    <property type="molecule type" value="Genomic_DNA"/>
</dbReference>